<feature type="region of interest" description="Disordered" evidence="1">
    <location>
        <begin position="409"/>
        <end position="468"/>
    </location>
</feature>
<dbReference type="OrthoDB" id="177668at2157"/>
<name>A0A2G1WLG4_9EURY</name>
<keyword evidence="4" id="KW-1185">Reference proteome</keyword>
<evidence type="ECO:0000313" key="3">
    <source>
        <dbReference type="EMBL" id="PHQ39817.1"/>
    </source>
</evidence>
<accession>A0A2G1WLG4</accession>
<dbReference type="RefSeq" id="WP_099254528.1">
    <property type="nucleotide sequence ID" value="NZ_NHOA01000030.1"/>
</dbReference>
<feature type="region of interest" description="Disordered" evidence="1">
    <location>
        <begin position="76"/>
        <end position="172"/>
    </location>
</feature>
<feature type="transmembrane region" description="Helical" evidence="2">
    <location>
        <begin position="53"/>
        <end position="73"/>
    </location>
</feature>
<feature type="compositionally biased region" description="Low complexity" evidence="1">
    <location>
        <begin position="110"/>
        <end position="119"/>
    </location>
</feature>
<evidence type="ECO:0000313" key="4">
    <source>
        <dbReference type="Proteomes" id="UP000222824"/>
    </source>
</evidence>
<keyword evidence="2" id="KW-0812">Transmembrane</keyword>
<feature type="compositionally biased region" description="Basic and acidic residues" evidence="1">
    <location>
        <begin position="121"/>
        <end position="147"/>
    </location>
</feature>
<keyword evidence="2" id="KW-0472">Membrane</keyword>
<gene>
    <name evidence="3" type="ORF">DJ69_04645</name>
</gene>
<dbReference type="Proteomes" id="UP000222824">
    <property type="component" value="Unassembled WGS sequence"/>
</dbReference>
<feature type="compositionally biased region" description="Polar residues" evidence="1">
    <location>
        <begin position="444"/>
        <end position="453"/>
    </location>
</feature>
<sequence>MDVDRFEGVRSAIAERTELASEPGATAVPSDAVRSVEPAGSVVGVTGGSGSTLLAAAGAAVLLAVAVGALAVYRRRTTDRSSGASASPTGGGSAGGAGATADGNGGAGPGTSSATASDGEGADRSDAGDTRSAFDDRIGDRTLDRLEPVVPDAVSQVRDRLPTDRNAAPSAVDAMERDLRQSVEDAVDGGVFDPTVTSPLGGTYDVVNLPGRFRELTVPPGGETVHVADLEGAVRDALADWDIHEAARTAAVVHDHCGDIESHIRRREESYLETRREAERSLEDVREMTGRFDGALADRVREFVVDGRHEALPGVRDIERRIDNADRTLHACAFDDADRVIRNAERAGDDLLMAVDFLGGVTGTIDHGSGRVGIPEGVDDAFVADLAPILERQYAVDVELDGDELVVTGGESSRAGARDSARSAGGEGSPPGADGSDPGREAGSPSQSACSTAGSGREEGGGREQLTPDAVADEILFVLRELDGRGGAGAVEYQTELLPDAVARREVLEPLATFCRRQTDLVASVTLQENAPPGFFEVEFSEGTTASAGLDALRERFTERHGG</sequence>
<evidence type="ECO:0000256" key="2">
    <source>
        <dbReference type="SAM" id="Phobius"/>
    </source>
</evidence>
<dbReference type="AlphaFoldDB" id="A0A2G1WLG4"/>
<dbReference type="EMBL" id="NHOA01000030">
    <property type="protein sequence ID" value="PHQ39817.1"/>
    <property type="molecule type" value="Genomic_DNA"/>
</dbReference>
<feature type="compositionally biased region" description="Gly residues" evidence="1">
    <location>
        <begin position="89"/>
        <end position="109"/>
    </location>
</feature>
<protein>
    <recommendedName>
        <fullName evidence="5">Coiled-coil protein</fullName>
    </recommendedName>
</protein>
<reference evidence="3 4" key="1">
    <citation type="journal article" date="2014" name="Front. Microbiol.">
        <title>Population and genomic analysis of the genus Halorubrum.</title>
        <authorList>
            <person name="Fullmer M.S."/>
            <person name="Soucy S.M."/>
            <person name="Swithers K.S."/>
            <person name="Makkay A.M."/>
            <person name="Wheeler R."/>
            <person name="Ventosa A."/>
            <person name="Gogarten J.P."/>
            <person name="Papke R.T."/>
        </authorList>
    </citation>
    <scope>NUCLEOTIDE SEQUENCE [LARGE SCALE GENOMIC DNA]</scope>
    <source>
        <strain evidence="3 4">C49</strain>
    </source>
</reference>
<evidence type="ECO:0000256" key="1">
    <source>
        <dbReference type="SAM" id="MobiDB-lite"/>
    </source>
</evidence>
<evidence type="ECO:0008006" key="5">
    <source>
        <dbReference type="Google" id="ProtNLM"/>
    </source>
</evidence>
<comment type="caution">
    <text evidence="3">The sequence shown here is derived from an EMBL/GenBank/DDBJ whole genome shotgun (WGS) entry which is preliminary data.</text>
</comment>
<proteinExistence type="predicted"/>
<keyword evidence="2" id="KW-1133">Transmembrane helix</keyword>
<organism evidence="3 4">
    <name type="scientific">Halorubrum persicum</name>
    <dbReference type="NCBI Taxonomy" id="1383844"/>
    <lineage>
        <taxon>Archaea</taxon>
        <taxon>Methanobacteriati</taxon>
        <taxon>Methanobacteriota</taxon>
        <taxon>Stenosarchaea group</taxon>
        <taxon>Halobacteria</taxon>
        <taxon>Halobacteriales</taxon>
        <taxon>Haloferacaceae</taxon>
        <taxon>Halorubrum</taxon>
    </lineage>
</organism>